<name>A0ACA8E2N6_9GAMM</name>
<evidence type="ECO:0000313" key="2">
    <source>
        <dbReference type="Proteomes" id="UP000217277"/>
    </source>
</evidence>
<reference evidence="1" key="1">
    <citation type="submission" date="2015-03" db="EMBL/GenBank/DDBJ databases">
        <authorList>
            <person name="Xie B.-B."/>
            <person name="Rong J.-C."/>
            <person name="Qin Q.-L."/>
            <person name="Zhang Y.-Z."/>
        </authorList>
    </citation>
    <scope>NUCLEOTIDE SEQUENCE</scope>
    <source>
        <strain evidence="1">DSM 14585</strain>
    </source>
</reference>
<evidence type="ECO:0000313" key="1">
    <source>
        <dbReference type="EMBL" id="ATC84570.1"/>
    </source>
</evidence>
<dbReference type="Proteomes" id="UP000217277">
    <property type="component" value="Chromosome II"/>
</dbReference>
<gene>
    <name evidence="1" type="ORF">PAGA_b0710</name>
</gene>
<sequence length="38" mass="4674">MTHTRYFLYHRTLKLLRFALQRTFKMRAGITVKNLISF</sequence>
<organism evidence="1 2">
    <name type="scientific">Pseudoalteromonas agarivorans DSM 14585</name>
    <dbReference type="NCBI Taxonomy" id="1312369"/>
    <lineage>
        <taxon>Bacteria</taxon>
        <taxon>Pseudomonadati</taxon>
        <taxon>Pseudomonadota</taxon>
        <taxon>Gammaproteobacteria</taxon>
        <taxon>Alteromonadales</taxon>
        <taxon>Pseudoalteromonadaceae</taxon>
        <taxon>Pseudoalteromonas</taxon>
    </lineage>
</organism>
<dbReference type="EMBL" id="CP011012">
    <property type="protein sequence ID" value="ATC84570.1"/>
    <property type="molecule type" value="Genomic_DNA"/>
</dbReference>
<keyword evidence="2" id="KW-1185">Reference proteome</keyword>
<protein>
    <submittedName>
        <fullName evidence="1">Uncharacterized protein</fullName>
    </submittedName>
</protein>
<accession>A0ACA8E2N6</accession>
<proteinExistence type="predicted"/>